<sequence length="122" mass="14035">MDSVSFNIRVKHRCVNSAILSALQPSWKRKNQKRAHLCLSPFGMLKQNTTNWVACKQQKFIFLNFESWKSNIRAPAWLHSGEALFLVQSQCFLCPHMAEWARDFSGESFVRVLIPLVNAPSL</sequence>
<comment type="caution">
    <text evidence="1">The sequence shown here is derived from an EMBL/GenBank/DDBJ whole genome shotgun (WGS) entry which is preliminary data.</text>
</comment>
<dbReference type="AlphaFoldDB" id="A0A7J8DXJ5"/>
<name>A0A7J8DXJ5_ROUAE</name>
<keyword evidence="2" id="KW-1185">Reference proteome</keyword>
<accession>A0A7J8DXJ5</accession>
<proteinExistence type="predicted"/>
<organism evidence="1 2">
    <name type="scientific">Rousettus aegyptiacus</name>
    <name type="common">Egyptian fruit bat</name>
    <name type="synonym">Pteropus aegyptiacus</name>
    <dbReference type="NCBI Taxonomy" id="9407"/>
    <lineage>
        <taxon>Eukaryota</taxon>
        <taxon>Metazoa</taxon>
        <taxon>Chordata</taxon>
        <taxon>Craniata</taxon>
        <taxon>Vertebrata</taxon>
        <taxon>Euteleostomi</taxon>
        <taxon>Mammalia</taxon>
        <taxon>Eutheria</taxon>
        <taxon>Laurasiatheria</taxon>
        <taxon>Chiroptera</taxon>
        <taxon>Yinpterochiroptera</taxon>
        <taxon>Pteropodoidea</taxon>
        <taxon>Pteropodidae</taxon>
        <taxon>Rousettinae</taxon>
        <taxon>Rousettus</taxon>
    </lineage>
</organism>
<protein>
    <submittedName>
        <fullName evidence="1">Uncharacterized protein</fullName>
    </submittedName>
</protein>
<gene>
    <name evidence="1" type="ORF">HJG63_008377</name>
</gene>
<dbReference type="EMBL" id="JACASE010000011">
    <property type="protein sequence ID" value="KAF6427894.1"/>
    <property type="molecule type" value="Genomic_DNA"/>
</dbReference>
<reference evidence="1 2" key="1">
    <citation type="journal article" date="2020" name="Nature">
        <title>Six reference-quality genomes reveal evolution of bat adaptations.</title>
        <authorList>
            <person name="Jebb D."/>
            <person name="Huang Z."/>
            <person name="Pippel M."/>
            <person name="Hughes G.M."/>
            <person name="Lavrichenko K."/>
            <person name="Devanna P."/>
            <person name="Winkler S."/>
            <person name="Jermiin L.S."/>
            <person name="Skirmuntt E.C."/>
            <person name="Katzourakis A."/>
            <person name="Burkitt-Gray L."/>
            <person name="Ray D.A."/>
            <person name="Sullivan K.A.M."/>
            <person name="Roscito J.G."/>
            <person name="Kirilenko B.M."/>
            <person name="Davalos L.M."/>
            <person name="Corthals A.P."/>
            <person name="Power M.L."/>
            <person name="Jones G."/>
            <person name="Ransome R.D."/>
            <person name="Dechmann D.K.N."/>
            <person name="Locatelli A.G."/>
            <person name="Puechmaille S.J."/>
            <person name="Fedrigo O."/>
            <person name="Jarvis E.D."/>
            <person name="Hiller M."/>
            <person name="Vernes S.C."/>
            <person name="Myers E.W."/>
            <person name="Teeling E.C."/>
        </authorList>
    </citation>
    <scope>NUCLEOTIDE SEQUENCE [LARGE SCALE GENOMIC DNA]</scope>
    <source>
        <strain evidence="1">MRouAeg1</strain>
        <tissue evidence="1">Muscle</tissue>
    </source>
</reference>
<evidence type="ECO:0000313" key="2">
    <source>
        <dbReference type="Proteomes" id="UP000593571"/>
    </source>
</evidence>
<evidence type="ECO:0000313" key="1">
    <source>
        <dbReference type="EMBL" id="KAF6427894.1"/>
    </source>
</evidence>
<dbReference type="Proteomes" id="UP000593571">
    <property type="component" value="Unassembled WGS sequence"/>
</dbReference>